<dbReference type="PROSITE" id="PS50937">
    <property type="entry name" value="HTH_MERR_2"/>
    <property type="match status" value="1"/>
</dbReference>
<dbReference type="AlphaFoldDB" id="A0A8A4TLP6"/>
<proteinExistence type="predicted"/>
<dbReference type="PROSITE" id="PS00552">
    <property type="entry name" value="HTH_MERR_1"/>
    <property type="match status" value="1"/>
</dbReference>
<dbReference type="KEGG" id="scor:J3U87_33265"/>
<dbReference type="SMART" id="SM00422">
    <property type="entry name" value="HTH_MERR"/>
    <property type="match status" value="1"/>
</dbReference>
<dbReference type="PANTHER" id="PTHR30204:SF69">
    <property type="entry name" value="MERR-FAMILY TRANSCRIPTIONAL REGULATOR"/>
    <property type="match status" value="1"/>
</dbReference>
<gene>
    <name evidence="6" type="ORF">J3U87_33265</name>
</gene>
<evidence type="ECO:0000256" key="1">
    <source>
        <dbReference type="ARBA" id="ARBA00022491"/>
    </source>
</evidence>
<dbReference type="Gene3D" id="1.10.1660.10">
    <property type="match status" value="1"/>
</dbReference>
<keyword evidence="1" id="KW-0678">Repressor</keyword>
<feature type="domain" description="HTH merR-type" evidence="5">
    <location>
        <begin position="4"/>
        <end position="73"/>
    </location>
</feature>
<dbReference type="SUPFAM" id="SSF46955">
    <property type="entry name" value="Putative DNA-binding domain"/>
    <property type="match status" value="1"/>
</dbReference>
<evidence type="ECO:0000256" key="3">
    <source>
        <dbReference type="ARBA" id="ARBA00023125"/>
    </source>
</evidence>
<evidence type="ECO:0000313" key="6">
    <source>
        <dbReference type="EMBL" id="QTD50480.1"/>
    </source>
</evidence>
<keyword evidence="7" id="KW-1185">Reference proteome</keyword>
<accession>A0A8A4TLP6</accession>
<evidence type="ECO:0000313" key="7">
    <source>
        <dbReference type="Proteomes" id="UP000663929"/>
    </source>
</evidence>
<dbReference type="GO" id="GO:0003677">
    <property type="term" value="F:DNA binding"/>
    <property type="evidence" value="ECO:0007669"/>
    <property type="project" value="UniProtKB-KW"/>
</dbReference>
<organism evidence="6 7">
    <name type="scientific">Sulfidibacter corallicola</name>
    <dbReference type="NCBI Taxonomy" id="2818388"/>
    <lineage>
        <taxon>Bacteria</taxon>
        <taxon>Pseudomonadati</taxon>
        <taxon>Acidobacteriota</taxon>
        <taxon>Holophagae</taxon>
        <taxon>Acanthopleuribacterales</taxon>
        <taxon>Acanthopleuribacteraceae</taxon>
        <taxon>Sulfidibacter</taxon>
    </lineage>
</organism>
<sequence length="271" mass="30242">MSHRLKIGQVASLLGISTKTVRHYQQEGLLPDRREGENGYRYFLPQDLLQLHKVIKLKGLGMSLAQVRAILKQTDQVHTMRAALSTLRKELTGQISDLQDQVARIDTLLAEEGDPFSEFADPLPHEEALRERLRTSLPDMDPAMLDEMLALDRKMFDLLKGFQWPGNPEAQFEQSLQQILANPETAARLGPILESFLGMLHGSPDAIDMQDLAEKIQGIRAELGLPDTSAAEPELESVFQELIARVLPGSHNEILAVLNELSQNIEKPPSS</sequence>
<protein>
    <submittedName>
        <fullName evidence="6">MerR family transcriptional regulator</fullName>
    </submittedName>
</protein>
<dbReference type="GO" id="GO:0003700">
    <property type="term" value="F:DNA-binding transcription factor activity"/>
    <property type="evidence" value="ECO:0007669"/>
    <property type="project" value="InterPro"/>
</dbReference>
<keyword evidence="3" id="KW-0238">DNA-binding</keyword>
<keyword evidence="4" id="KW-0804">Transcription</keyword>
<evidence type="ECO:0000256" key="4">
    <source>
        <dbReference type="ARBA" id="ARBA00023163"/>
    </source>
</evidence>
<dbReference type="CDD" id="cd00592">
    <property type="entry name" value="HTH_MerR-like"/>
    <property type="match status" value="1"/>
</dbReference>
<evidence type="ECO:0000256" key="2">
    <source>
        <dbReference type="ARBA" id="ARBA00023015"/>
    </source>
</evidence>
<reference evidence="6" key="1">
    <citation type="submission" date="2021-03" db="EMBL/GenBank/DDBJ databases">
        <title>Acanthopleuribacteraceae sp. M133.</title>
        <authorList>
            <person name="Wang G."/>
        </authorList>
    </citation>
    <scope>NUCLEOTIDE SEQUENCE</scope>
    <source>
        <strain evidence="6">M133</strain>
    </source>
</reference>
<dbReference type="InterPro" id="IPR047057">
    <property type="entry name" value="MerR_fam"/>
</dbReference>
<keyword evidence="2" id="KW-0805">Transcription regulation</keyword>
<dbReference type="EMBL" id="CP071793">
    <property type="protein sequence ID" value="QTD50480.1"/>
    <property type="molecule type" value="Genomic_DNA"/>
</dbReference>
<dbReference type="Proteomes" id="UP000663929">
    <property type="component" value="Chromosome"/>
</dbReference>
<dbReference type="PANTHER" id="PTHR30204">
    <property type="entry name" value="REDOX-CYCLING DRUG-SENSING TRANSCRIPTIONAL ACTIVATOR SOXR"/>
    <property type="match status" value="1"/>
</dbReference>
<dbReference type="InterPro" id="IPR000551">
    <property type="entry name" value="MerR-type_HTH_dom"/>
</dbReference>
<evidence type="ECO:0000259" key="5">
    <source>
        <dbReference type="PROSITE" id="PS50937"/>
    </source>
</evidence>
<dbReference type="RefSeq" id="WP_237380209.1">
    <property type="nucleotide sequence ID" value="NZ_CP071793.1"/>
</dbReference>
<name>A0A8A4TLP6_SULCO</name>
<dbReference type="InterPro" id="IPR009061">
    <property type="entry name" value="DNA-bd_dom_put_sf"/>
</dbReference>
<dbReference type="Pfam" id="PF13411">
    <property type="entry name" value="MerR_1"/>
    <property type="match status" value="1"/>
</dbReference>